<dbReference type="InterPro" id="IPR017896">
    <property type="entry name" value="4Fe4S_Fe-S-bd"/>
</dbReference>
<dbReference type="Gene3D" id="1.10.1060.10">
    <property type="entry name" value="Alpha-helical ferredoxin"/>
    <property type="match status" value="1"/>
</dbReference>
<dbReference type="InterPro" id="IPR017900">
    <property type="entry name" value="4Fe4S_Fe_S_CS"/>
</dbReference>
<dbReference type="PANTHER" id="PTHR43100">
    <property type="entry name" value="GLUTAMATE SYNTHASE [NADPH] SMALL CHAIN"/>
    <property type="match status" value="1"/>
</dbReference>
<organism evidence="5 6">
    <name type="scientific">Nitratidesulfovibrio vulgaris (strain DP4)</name>
    <name type="common">Desulfovibrio vulgaris</name>
    <dbReference type="NCBI Taxonomy" id="391774"/>
    <lineage>
        <taxon>Bacteria</taxon>
        <taxon>Pseudomonadati</taxon>
        <taxon>Thermodesulfobacteriota</taxon>
        <taxon>Desulfovibrionia</taxon>
        <taxon>Desulfovibrionales</taxon>
        <taxon>Desulfovibrionaceae</taxon>
        <taxon>Nitratidesulfovibrio</taxon>
    </lineage>
</organism>
<protein>
    <submittedName>
        <fullName evidence="5">Glutamate synthase (NADPH) GltB3 subunit</fullName>
        <ecNumber evidence="5">1.4.1.13</ecNumber>
    </submittedName>
</protein>
<dbReference type="GO" id="GO:0051536">
    <property type="term" value="F:iron-sulfur cluster binding"/>
    <property type="evidence" value="ECO:0007669"/>
    <property type="project" value="UniProtKB-KW"/>
</dbReference>
<keyword evidence="2" id="KW-0408">Iron</keyword>
<dbReference type="Gene3D" id="3.50.50.60">
    <property type="entry name" value="FAD/NAD(P)-binding domain"/>
    <property type="match status" value="2"/>
</dbReference>
<evidence type="ECO:0000256" key="1">
    <source>
        <dbReference type="ARBA" id="ARBA00022723"/>
    </source>
</evidence>
<dbReference type="InterPro" id="IPR036188">
    <property type="entry name" value="FAD/NAD-bd_sf"/>
</dbReference>
<sequence>MMSGNETIRIGGLDNGERVSSRKLEERIQQAVQDGARTLDIEAAGQHGIGGRLWVARTEPVRVTVRGAVGQRLGSMGCEGTSIEVLGPASEDVGWLNAGADILIHGNVGGGTANAMAQGRIRVGGNIGSRGMTMTKQNPRFTAPELWVLGSVGDYFAEFMAGGTAVVCGFNAQNPANVLGYRPCVGMVGGRILVRGPYDGFSQADARLDPIDDALWQWLVDGLADFTAALGKPELAAALSVREEWQCIVARGPYEKTGKTRRSISDFRRNVWDRELGMGGLVGDLTSLDRSPIPLITTGELRRFVPVWENARYAAPCQSSCPTGIPVQERWRLVRDGLVDEAVDMALAYTPFPATVCGYLCPNLCMQGCTRNLQRMKPVDVTMLGKAGVRSDIPALPPLTGQRVAVVGGGAAGISVAWQLRMRGIEAVIHDMEPLLGGKIASAIPESRIPREVLDAELERVRKVLPHIHLHRKLTKDDFEQLRADFDFVVLATGASKPRMLPVPGRELATTALDFLRDAKSGNGKPCKRVVIVGAGNVGCDVATEAARLGAESITLVDIQTPAAFGKEREEAEHVGATFRWPCFSREVTAEGLVLTTGEVIPADTVVFSIGDAPDLDYLPDSIATERGYVTVNDLGQTTDARVFAIGDVVRPGLLTQAIGAGRKAAGAIADMAEGKRPVSDTREMVDTARIKLEYFDPRISGFDDLERCGEACVSCGACRDCGVCETICPQGAISRRDLGEGRFEMTVDGERCIGCGFCAGACPCGIWNLVENTPLE</sequence>
<keyword evidence="3" id="KW-0411">Iron-sulfur</keyword>
<dbReference type="Pfam" id="PF12838">
    <property type="entry name" value="Fer4_7"/>
    <property type="match status" value="1"/>
</dbReference>
<dbReference type="SUPFAM" id="SSF51905">
    <property type="entry name" value="FAD/NAD(P)-binding domain"/>
    <property type="match status" value="1"/>
</dbReference>
<dbReference type="EC" id="1.4.1.13" evidence="5"/>
<dbReference type="GO" id="GO:0004355">
    <property type="term" value="F:glutamate synthase (NADPH) activity"/>
    <property type="evidence" value="ECO:0007669"/>
    <property type="project" value="UniProtKB-EC"/>
</dbReference>
<dbReference type="GO" id="GO:0046872">
    <property type="term" value="F:metal ion binding"/>
    <property type="evidence" value="ECO:0007669"/>
    <property type="project" value="UniProtKB-KW"/>
</dbReference>
<reference evidence="6" key="1">
    <citation type="journal article" date="2009" name="Environ. Microbiol.">
        <title>Contribution of mobile genetic elements to Desulfovibrio vulgaris genome plasticity.</title>
        <authorList>
            <person name="Walker C.B."/>
            <person name="Stolyar S."/>
            <person name="Chivian D."/>
            <person name="Pinel N."/>
            <person name="Gabster J.A."/>
            <person name="Dehal P.S."/>
            <person name="He Z."/>
            <person name="Yang Z.K."/>
            <person name="Yen H.C."/>
            <person name="Zhou J."/>
            <person name="Wall J.D."/>
            <person name="Hazen T.C."/>
            <person name="Arkin A.P."/>
            <person name="Stahl D.A."/>
        </authorList>
    </citation>
    <scope>NUCLEOTIDE SEQUENCE [LARGE SCALE GENOMIC DNA]</scope>
    <source>
        <strain evidence="6">DP4</strain>
    </source>
</reference>
<dbReference type="HOGENOM" id="CLU_020204_0_0_7"/>
<feature type="domain" description="4Fe-4S ferredoxin-type" evidence="4">
    <location>
        <begin position="710"/>
        <end position="739"/>
    </location>
</feature>
<dbReference type="PROSITE" id="PS00198">
    <property type="entry name" value="4FE4S_FER_1"/>
    <property type="match status" value="2"/>
</dbReference>
<keyword evidence="1" id="KW-0479">Metal-binding</keyword>
<evidence type="ECO:0000259" key="4">
    <source>
        <dbReference type="PROSITE" id="PS51379"/>
    </source>
</evidence>
<evidence type="ECO:0000256" key="2">
    <source>
        <dbReference type="ARBA" id="ARBA00023004"/>
    </source>
</evidence>
<proteinExistence type="predicted"/>
<dbReference type="SUPFAM" id="SSF54862">
    <property type="entry name" value="4Fe-4S ferredoxins"/>
    <property type="match status" value="1"/>
</dbReference>
<dbReference type="Pfam" id="PF14691">
    <property type="entry name" value="Fer4_20"/>
    <property type="match status" value="1"/>
</dbReference>
<evidence type="ECO:0000313" key="6">
    <source>
        <dbReference type="Proteomes" id="UP000009173"/>
    </source>
</evidence>
<dbReference type="InterPro" id="IPR051394">
    <property type="entry name" value="Glutamate_Synthase"/>
</dbReference>
<dbReference type="PANTHER" id="PTHR43100:SF2">
    <property type="entry name" value="BNAA03G19380D PROTEIN"/>
    <property type="match status" value="1"/>
</dbReference>
<feature type="domain" description="4Fe-4S ferredoxin-type" evidence="4">
    <location>
        <begin position="744"/>
        <end position="773"/>
    </location>
</feature>
<dbReference type="InterPro" id="IPR009051">
    <property type="entry name" value="Helical_ferredxn"/>
</dbReference>
<name>A0A0H3A6P6_NITV4</name>
<evidence type="ECO:0000313" key="5">
    <source>
        <dbReference type="EMBL" id="ABM27126.1"/>
    </source>
</evidence>
<dbReference type="AlphaFoldDB" id="A0A0H3A6P6"/>
<dbReference type="EMBL" id="CP000527">
    <property type="protein sequence ID" value="ABM27126.1"/>
    <property type="molecule type" value="Genomic_DNA"/>
</dbReference>
<dbReference type="Pfam" id="PF07992">
    <property type="entry name" value="Pyr_redox_2"/>
    <property type="match status" value="1"/>
</dbReference>
<keyword evidence="5" id="KW-0560">Oxidoreductase</keyword>
<dbReference type="Proteomes" id="UP000009173">
    <property type="component" value="Chromosome"/>
</dbReference>
<dbReference type="Gene3D" id="3.30.70.20">
    <property type="match status" value="1"/>
</dbReference>
<dbReference type="InterPro" id="IPR028261">
    <property type="entry name" value="DPD_II"/>
</dbReference>
<dbReference type="PRINTS" id="PR00368">
    <property type="entry name" value="FADPNR"/>
</dbReference>
<dbReference type="SUPFAM" id="SSF69336">
    <property type="entry name" value="Alpha subunit of glutamate synthase, C-terminal domain"/>
    <property type="match status" value="1"/>
</dbReference>
<dbReference type="KEGG" id="dvl:Dvul_0102"/>
<evidence type="ECO:0000256" key="3">
    <source>
        <dbReference type="ARBA" id="ARBA00023014"/>
    </source>
</evidence>
<dbReference type="InterPro" id="IPR036485">
    <property type="entry name" value="Glu_synth_asu_C_sf"/>
</dbReference>
<gene>
    <name evidence="5" type="ordered locus">Dvul_0102</name>
</gene>
<dbReference type="Gene3D" id="2.160.20.60">
    <property type="entry name" value="Glutamate synthase, alpha subunit, C-terminal domain"/>
    <property type="match status" value="1"/>
</dbReference>
<accession>A0A0H3A6P6</accession>
<dbReference type="InterPro" id="IPR023753">
    <property type="entry name" value="FAD/NAD-binding_dom"/>
</dbReference>
<dbReference type="PROSITE" id="PS51379">
    <property type="entry name" value="4FE4S_FER_2"/>
    <property type="match status" value="2"/>
</dbReference>